<dbReference type="EMBL" id="BMZZ01000022">
    <property type="protein sequence ID" value="GFZ75551.1"/>
    <property type="molecule type" value="Genomic_DNA"/>
</dbReference>
<dbReference type="RefSeq" id="WP_212775626.1">
    <property type="nucleotide sequence ID" value="NZ_BMZZ01000022.1"/>
</dbReference>
<feature type="domain" description="Antitoxin SocA-like Panacea" evidence="1">
    <location>
        <begin position="70"/>
        <end position="139"/>
    </location>
</feature>
<evidence type="ECO:0000313" key="3">
    <source>
        <dbReference type="Proteomes" id="UP000677853"/>
    </source>
</evidence>
<dbReference type="Pfam" id="PF13274">
    <property type="entry name" value="SocA_Panacea"/>
    <property type="match status" value="1"/>
</dbReference>
<comment type="caution">
    <text evidence="2">The sequence shown here is derived from an EMBL/GenBank/DDBJ whole genome shotgun (WGS) entry which is preliminary data.</text>
</comment>
<protein>
    <recommendedName>
        <fullName evidence="1">Antitoxin SocA-like Panacea domain-containing protein</fullName>
    </recommendedName>
</protein>
<keyword evidence="3" id="KW-1185">Reference proteome</keyword>
<accession>A0ABQ1EJT0</accession>
<reference evidence="2 3" key="1">
    <citation type="journal article" date="2021" name="J. Gen. Plant Pathol.">
        <title>Enrichment of phytoplasma genome DNA through a methyl-CpG binding domain-mediated method for efficient genome sequencing.</title>
        <authorList>
            <person name="Nijo T."/>
            <person name="Iwabuchi N."/>
            <person name="Tokuda R."/>
            <person name="Suzuki T."/>
            <person name="Matsumoto O."/>
            <person name="Miyazaki A."/>
            <person name="Maejima K."/>
            <person name="Oshima K."/>
            <person name="Namba S."/>
            <person name="Yamaji Y."/>
        </authorList>
    </citation>
    <scope>NUCLEOTIDE SEQUENCE [LARGE SCALE GENOMIC DNA]</scope>
    <source>
        <strain evidence="2 3">HP</strain>
    </source>
</reference>
<evidence type="ECO:0000259" key="1">
    <source>
        <dbReference type="Pfam" id="PF13274"/>
    </source>
</evidence>
<name>A0ABQ1EJT0_9MOLU</name>
<proteinExistence type="predicted"/>
<dbReference type="InterPro" id="IPR025272">
    <property type="entry name" value="SocA_Panacea"/>
</dbReference>
<sequence length="156" mass="18900">MKYQIKKLLKQLNKLKKELGLIKQLCYNTNMQNYYKKGQAMQKQIQIDILDVAQYIINYQNKSDYTKMKLQKLVFLVYCKYYVDYKKELFPNDFEAWEYGPVSPKLYLKTLSYTSGFQKSDQIKENFKEDCFTSEQKKNNKSYIKAIWKPNFKFFS</sequence>
<organism evidence="2 3">
    <name type="scientific">Hydrangea phyllody phytoplasma</name>
    <dbReference type="NCBI Taxonomy" id="238673"/>
    <lineage>
        <taxon>Bacteria</taxon>
        <taxon>Bacillati</taxon>
        <taxon>Mycoplasmatota</taxon>
        <taxon>Mollicutes</taxon>
        <taxon>Acholeplasmatales</taxon>
        <taxon>Acholeplasmataceae</taxon>
        <taxon>Candidatus Phytoplasma</taxon>
        <taxon>16SrI (Aster yellows group)</taxon>
    </lineage>
</organism>
<gene>
    <name evidence="2" type="ORF">HPP_5090</name>
</gene>
<dbReference type="Proteomes" id="UP000677853">
    <property type="component" value="Unassembled WGS sequence"/>
</dbReference>
<evidence type="ECO:0000313" key="2">
    <source>
        <dbReference type="EMBL" id="GFZ75551.1"/>
    </source>
</evidence>